<feature type="non-terminal residue" evidence="11">
    <location>
        <position position="1"/>
    </location>
</feature>
<evidence type="ECO:0000256" key="3">
    <source>
        <dbReference type="ARBA" id="ARBA00022670"/>
    </source>
</evidence>
<evidence type="ECO:0000256" key="8">
    <source>
        <dbReference type="SAM" id="MobiDB-lite"/>
    </source>
</evidence>
<evidence type="ECO:0000256" key="6">
    <source>
        <dbReference type="ARBA" id="ARBA00022807"/>
    </source>
</evidence>
<dbReference type="InterPro" id="IPR022099">
    <property type="entry name" value="DUF3638"/>
</dbReference>
<dbReference type="PANTHER" id="PTHR13367:SF34">
    <property type="match status" value="1"/>
</dbReference>
<feature type="region of interest" description="Disordered" evidence="8">
    <location>
        <begin position="1223"/>
        <end position="1246"/>
    </location>
</feature>
<keyword evidence="7" id="KW-0175">Coiled coil</keyword>
<evidence type="ECO:0000313" key="12">
    <source>
        <dbReference type="Proteomes" id="UP001283341"/>
    </source>
</evidence>
<comment type="caution">
    <text evidence="11">The sequence shown here is derived from an EMBL/GenBank/DDBJ whole genome shotgun (WGS) entry which is preliminary data.</text>
</comment>
<dbReference type="GO" id="GO:0006508">
    <property type="term" value="P:proteolysis"/>
    <property type="evidence" value="ECO:0007669"/>
    <property type="project" value="UniProtKB-KW"/>
</dbReference>
<gene>
    <name evidence="11" type="ORF">B0H66DRAFT_493770</name>
</gene>
<feature type="compositionally biased region" description="Basic and acidic residues" evidence="8">
    <location>
        <begin position="1224"/>
        <end position="1246"/>
    </location>
</feature>
<keyword evidence="4" id="KW-0833">Ubl conjugation pathway</keyword>
<feature type="region of interest" description="Disordered" evidence="8">
    <location>
        <begin position="1"/>
        <end position="26"/>
    </location>
</feature>
<comment type="catalytic activity">
    <reaction evidence="1">
        <text>Thiol-dependent hydrolysis of ester, thioester, amide, peptide and isopeptide bonds formed by the C-terminal Gly of ubiquitin (a 76-residue protein attached to proteins as an intracellular targeting signal).</text>
        <dbReference type="EC" id="3.4.19.12"/>
    </reaction>
</comment>
<evidence type="ECO:0000256" key="1">
    <source>
        <dbReference type="ARBA" id="ARBA00000707"/>
    </source>
</evidence>
<evidence type="ECO:0000313" key="11">
    <source>
        <dbReference type="EMBL" id="KAK3326774.1"/>
    </source>
</evidence>
<dbReference type="PANTHER" id="PTHR13367">
    <property type="entry name" value="UBIQUITIN THIOESTERASE"/>
    <property type="match status" value="1"/>
</dbReference>
<dbReference type="Pfam" id="PF12340">
    <property type="entry name" value="DUF3638"/>
    <property type="match status" value="1"/>
</dbReference>
<feature type="compositionally biased region" description="Basic residues" evidence="8">
    <location>
        <begin position="1"/>
        <end position="20"/>
    </location>
</feature>
<dbReference type="Pfam" id="PF12359">
    <property type="entry name" value="DUF3645"/>
    <property type="match status" value="1"/>
</dbReference>
<evidence type="ECO:0000256" key="7">
    <source>
        <dbReference type="SAM" id="Coils"/>
    </source>
</evidence>
<dbReference type="EMBL" id="JAUEDM010000002">
    <property type="protein sequence ID" value="KAK3326774.1"/>
    <property type="molecule type" value="Genomic_DNA"/>
</dbReference>
<evidence type="ECO:0000259" key="9">
    <source>
        <dbReference type="Pfam" id="PF12340"/>
    </source>
</evidence>
<feature type="domain" description="DUF3645" evidence="10">
    <location>
        <begin position="2097"/>
        <end position="2128"/>
    </location>
</feature>
<dbReference type="InterPro" id="IPR051346">
    <property type="entry name" value="OTU_Deubiquitinase"/>
</dbReference>
<reference evidence="11" key="1">
    <citation type="journal article" date="2023" name="Mol. Phylogenet. Evol.">
        <title>Genome-scale phylogeny and comparative genomics of the fungal order Sordariales.</title>
        <authorList>
            <person name="Hensen N."/>
            <person name="Bonometti L."/>
            <person name="Westerberg I."/>
            <person name="Brannstrom I.O."/>
            <person name="Guillou S."/>
            <person name="Cros-Aarteil S."/>
            <person name="Calhoun S."/>
            <person name="Haridas S."/>
            <person name="Kuo A."/>
            <person name="Mondo S."/>
            <person name="Pangilinan J."/>
            <person name="Riley R."/>
            <person name="LaButti K."/>
            <person name="Andreopoulos B."/>
            <person name="Lipzen A."/>
            <person name="Chen C."/>
            <person name="Yan M."/>
            <person name="Daum C."/>
            <person name="Ng V."/>
            <person name="Clum A."/>
            <person name="Steindorff A."/>
            <person name="Ohm R.A."/>
            <person name="Martin F."/>
            <person name="Silar P."/>
            <person name="Natvig D.O."/>
            <person name="Lalanne C."/>
            <person name="Gautier V."/>
            <person name="Ament-Velasquez S.L."/>
            <person name="Kruys A."/>
            <person name="Hutchinson M.I."/>
            <person name="Powell A.J."/>
            <person name="Barry K."/>
            <person name="Miller A.N."/>
            <person name="Grigoriev I.V."/>
            <person name="Debuchy R."/>
            <person name="Gladieux P."/>
            <person name="Hiltunen Thoren M."/>
            <person name="Johannesson H."/>
        </authorList>
    </citation>
    <scope>NUCLEOTIDE SEQUENCE</scope>
    <source>
        <strain evidence="11">CBS 118394</strain>
    </source>
</reference>
<keyword evidence="3" id="KW-0645">Protease</keyword>
<keyword evidence="12" id="KW-1185">Reference proteome</keyword>
<feature type="coiled-coil region" evidence="7">
    <location>
        <begin position="216"/>
        <end position="246"/>
    </location>
</feature>
<name>A0AAE0IKN8_9PEZI</name>
<dbReference type="InterPro" id="IPR022105">
    <property type="entry name" value="DUF3645"/>
</dbReference>
<sequence>MAGGGNKHHHHPRYRPHCRNWRGQPTRWHRRRRQLRRWITFKGNLYAIPHGPDILNGGNLNSSHDVESAGAPRNSVFTSARMTSLKDLIFRYSEEAARAYQDNPEAFSHTILNMMELWVECDKYATTIYPLLRDYATGIPAHILHSLVLPKREQLLRLASIEEYLQHRDQGAPSLGASPWEWRTGSLLTQGSFALRFYEQSPTLKSFHDRIKARTLVATRKKLLELEKNKKQYEQLRMSLENTMQQRHQGCRTGLDWRLQFWRGRCRRCHSEKEIEKQIGRLRIQALHLPLPEEDLTAKAMVFEILVPDIIRSWRDATLHVLFALAGREGSRSRFRNGLATAKFRYPESHFIIDEILQDPIFACSPNGRFRLASSFVFENDEDLVGMENADEATIIKQHYYHYDMYDTKFKRSVSEIPELLLQASSSPSYLYLPSAGADSSLKPWICQTSHSLNDVMASLSECPRNMGLEEFKAFGNMRAGVALQWLNVLIQLAVPVLDFNKIETLYLLLQAANQAGRRHDAGPLRVAHSWLADEAFGLALVGSLSRAVARIQDNRECYIAWCIFLLLVLRLLSLTPSPLVADRCLGCLGVIRNKTIRFARELRQKLETINGDAERKEIGRQTLIVALLCHATFDLGSDRLRSMVLGENTSEWPSPAHLMLEASMMVAENIAAENCYLGDRLVVLLLHRWRSLSFQAEPLLREAIARHPPHCNHLDVAIRDIWSGCGSRQTSWHSPSRQHMHVMACDSVVFSGERPCRFQYNLLTGSLLVNGQPLSVMPQSIRSHPLYERLFGDVVLRVAPSMLTGMKYQTNHLGHEVHLATNGDEWIVRSVKDGRDCELIPESMLVGLFPDGLVSGYTHWLVHASDERLMMPGAPDGDYGMIEFRPARDTWRDAPGSSRDWNMLRLYLHKHGNGHLRIQARGQSGGELVHIDIRSDTAAAISQIFRPIEIPTHIQLAWEPQISRLSIHLPRYQIKFSLRQGEASIESDQYAGFMVDEDQSLGTLHGLRSKLVLRMKESLGGTPARRSVLVPEGEPTFVAEVAGYTSVYLVPSPAQPLVKHHMYRLKELPGVLKGSASLRSELHLCFLQAATSHFLPDALSGHTGTEQALWILRSGLVRSLVRNSSSTGTGSDLDMLHRICLLSPLRTLVPVMAREIQTVKWRQISALAQSDELHMTAEELIDESRDSEMCFLHERGDLKGQATPNLSLAKRSFIRQAFLRPPGADREMSSDSHDRIYGGRDDSDSRKSAEMARRLVAVLSDHRQDRLTERILPASILKLATVLGCRIPESPSWLPGEYREVDVPGLSGELPLGFDLRWLGPLAVTLRRSWGRVHEWLTQNNMTEESCGDKYDIMMYFAALSFAKEADSQIMQILLCFALSPTARPQRLEHSDVTEAPAPLNLTHGTVLMPFDLEWLAAFKIRSSRGDFCSYFDDDDPRSELHGIIGQLVEELEQQGLCDNPVVADSSMYNAWLDMNELMPEIRAQFRSWICNTQHMDYIRGVIEASQGFEILAESSASDGLATPTLLVERYATHQEFRNLSLSFLMEHLAPPQIPTVTAAAFPDHLAPREPYKIQPQTEQLLGALDNLVDVDLAPPHRKSYVEELRSSLESLLDSKDHSPASLRADVEKEQLGGELDAHLQQCQKAVAHTGAAIVASLVHIPHTKGRRRRGVTRYAPPWWPRITPASLLERLQRHERLPDNWRRALVEYARSIALLQRAQRLALLFASAKFKLLAREMENTGHQGWDPLEHPEYLLFEVENELLIRPTQYRIASAMRRGDDDSATVRNAVMQLNMGEGKSSVIVPIVAAALADGTQIVRVIVTRPQFQQMMHTLCTKLGGLLGRQVYTLPFSRQLKPDAGQLAKMAAKKRQCMAGRGVLLVQLDHILSMELWGIECLLSGNAGREALGRTVLQAKAEVEKSAWDIVDESDEVFDAGFELTYSIGPQIDIDFSPQRWQIIQAVLGAVQVAIKGLGRGESKSEGNDANFHSVLLKFRMLDSTSISMLLHTVARNICLGGRQEAFASIPLCPAEHQEAFLRFVTQQQPMAQDISAMEARFPVKHDQRPLLLLRGLFAGGVLGFCLGQRWRVNFGLFHNRSPPTGLAVPYRAKDLPAPRAEFTHPDVVIVLSCISYYCEGLSNSALDSVFSHLRAEDRGNMVYEKWVAESDGENWEVQGLPLTLQAVNLQDRGSCEKDIFGPLRYNKDVADYYLSNILFPREIKEFAKKLSASGWNLTGDRGRPLRGFSGTRDANSLLPCAIQFWDLKEQRHTNASVLDCVMRDENRIHVLPRDANSTADSLLRSVVNNNSQDDMPIHVILDVGAQFLEDNITVARKWLAMVPRDRADAVITFDDTHNLVVVARERDPEPFWLSLYSENTEDCLVFFDEAHTRGTDLALPDYYRAAVMLGPRLVKDKLMQANRCLCKIRIIACMRMRKLGNGQSLCFFIPDEVIRAIQSVPGFQTDDPITKVHLITWSTWETFLRLERSGYQWAKHGGRHCRQQEALRRAKAMSADNGGLTGSITTHPEMATMYLEDEARSLRERYYPARVPTAGGDTLETVPPLAGLLIRRQCEDLGIIAGTSGAGALLPLREEQEREMSTEQEQEEEQQMVVEALHAMVAHQPVIHRDVEFFVRTGEIPAGSDAFQPAFEAAFRNTSIASLVELEQFSDGLLVTAEFVRAVKGGLGFVSDKYQRPVQWIVTRSVDPSAGQRAERLVIFSPWEVDSLLYLVREHSAVTLHLYAPRTSLSSQVVDDLTLFTVPPLPPGWVAPRPLVRLLNLFAGQLFLTTHDESVELSRFLHQQRENWRMEEPELGHSGTGSSGGNSPFTKCPKAFLKQLMSNIRGEARDIRETDMDRILAGLSLDEEVFD</sequence>
<evidence type="ECO:0000256" key="4">
    <source>
        <dbReference type="ARBA" id="ARBA00022786"/>
    </source>
</evidence>
<feature type="domain" description="DUF3638" evidence="9">
    <location>
        <begin position="1744"/>
        <end position="1971"/>
    </location>
</feature>
<keyword evidence="6" id="KW-0788">Thiol protease</keyword>
<keyword evidence="5" id="KW-0378">Hydrolase</keyword>
<dbReference type="EC" id="3.4.19.12" evidence="2"/>
<dbReference type="GO" id="GO:0004843">
    <property type="term" value="F:cysteine-type deubiquitinase activity"/>
    <property type="evidence" value="ECO:0007669"/>
    <property type="project" value="UniProtKB-EC"/>
</dbReference>
<evidence type="ECO:0000256" key="5">
    <source>
        <dbReference type="ARBA" id="ARBA00022801"/>
    </source>
</evidence>
<reference evidence="11" key="2">
    <citation type="submission" date="2023-06" db="EMBL/GenBank/DDBJ databases">
        <authorList>
            <consortium name="Lawrence Berkeley National Laboratory"/>
            <person name="Haridas S."/>
            <person name="Hensen N."/>
            <person name="Bonometti L."/>
            <person name="Westerberg I."/>
            <person name="Brannstrom I.O."/>
            <person name="Guillou S."/>
            <person name="Cros-Aarteil S."/>
            <person name="Calhoun S."/>
            <person name="Kuo A."/>
            <person name="Mondo S."/>
            <person name="Pangilinan J."/>
            <person name="Riley R."/>
            <person name="Labutti K."/>
            <person name="Andreopoulos B."/>
            <person name="Lipzen A."/>
            <person name="Chen C."/>
            <person name="Yanf M."/>
            <person name="Daum C."/>
            <person name="Ng V."/>
            <person name="Clum A."/>
            <person name="Steindorff A."/>
            <person name="Ohm R."/>
            <person name="Martin F."/>
            <person name="Silar P."/>
            <person name="Natvig D."/>
            <person name="Lalanne C."/>
            <person name="Gautier V."/>
            <person name="Ament-Velasquez S.L."/>
            <person name="Kruys A."/>
            <person name="Hutchinson M.I."/>
            <person name="Powell A.J."/>
            <person name="Barry K."/>
            <person name="Miller A.N."/>
            <person name="Grigoriev I.V."/>
            <person name="Debuchy R."/>
            <person name="Gladieux P."/>
            <person name="Thoren M.H."/>
            <person name="Johannesson H."/>
        </authorList>
    </citation>
    <scope>NUCLEOTIDE SEQUENCE</scope>
    <source>
        <strain evidence="11">CBS 118394</strain>
    </source>
</reference>
<dbReference type="Proteomes" id="UP001283341">
    <property type="component" value="Unassembled WGS sequence"/>
</dbReference>
<protein>
    <recommendedName>
        <fullName evidence="2">ubiquitinyl hydrolase 1</fullName>
        <ecNumber evidence="2">3.4.19.12</ecNumber>
    </recommendedName>
</protein>
<proteinExistence type="predicted"/>
<organism evidence="11 12">
    <name type="scientific">Apodospora peruviana</name>
    <dbReference type="NCBI Taxonomy" id="516989"/>
    <lineage>
        <taxon>Eukaryota</taxon>
        <taxon>Fungi</taxon>
        <taxon>Dikarya</taxon>
        <taxon>Ascomycota</taxon>
        <taxon>Pezizomycotina</taxon>
        <taxon>Sordariomycetes</taxon>
        <taxon>Sordariomycetidae</taxon>
        <taxon>Sordariales</taxon>
        <taxon>Lasiosphaeriaceae</taxon>
        <taxon>Apodospora</taxon>
    </lineage>
</organism>
<accession>A0AAE0IKN8</accession>
<evidence type="ECO:0000256" key="2">
    <source>
        <dbReference type="ARBA" id="ARBA00012759"/>
    </source>
</evidence>
<evidence type="ECO:0000259" key="10">
    <source>
        <dbReference type="Pfam" id="PF12359"/>
    </source>
</evidence>